<dbReference type="RefSeq" id="WP_173808381.1">
    <property type="nucleotide sequence ID" value="NZ_JABSNP010000002.1"/>
</dbReference>
<reference evidence="1 2" key="1">
    <citation type="submission" date="2020-05" db="EMBL/GenBank/DDBJ databases">
        <title>Genomic Encyclopedia of Type Strains, Phase IV (KMG-V): Genome sequencing to study the core and pangenomes of soil and plant-associated prokaryotes.</title>
        <authorList>
            <person name="Whitman W."/>
        </authorList>
    </citation>
    <scope>NUCLEOTIDE SEQUENCE [LARGE SCALE GENOMIC DNA]</scope>
    <source>
        <strain evidence="1 2">9A</strain>
    </source>
</reference>
<sequence length="101" mass="11949">MPKLYEYLGLIIFFYSNEHEPIHVHGQCDGRESKAEFFLEEGEIVEIRITEVKGSRPLMGKDLQNFKKVVDVYAGDIVQKWVDYFVYHRSIRPETITRKLL</sequence>
<accession>A0ABX2FMA3</accession>
<dbReference type="EMBL" id="JABSNP010000002">
    <property type="protein sequence ID" value="NRT17597.1"/>
    <property type="molecule type" value="Genomic_DNA"/>
</dbReference>
<evidence type="ECO:0000313" key="1">
    <source>
        <dbReference type="EMBL" id="NRT17597.1"/>
    </source>
</evidence>
<name>A0ABX2FMA3_9BACT</name>
<proteinExistence type="predicted"/>
<dbReference type="Proteomes" id="UP000779507">
    <property type="component" value="Unassembled WGS sequence"/>
</dbReference>
<evidence type="ECO:0008006" key="3">
    <source>
        <dbReference type="Google" id="ProtNLM"/>
    </source>
</evidence>
<dbReference type="InterPro" id="IPR025427">
    <property type="entry name" value="DUF4160"/>
</dbReference>
<gene>
    <name evidence="1" type="ORF">HNP98_000404</name>
</gene>
<keyword evidence="2" id="KW-1185">Reference proteome</keyword>
<evidence type="ECO:0000313" key="2">
    <source>
        <dbReference type="Proteomes" id="UP000779507"/>
    </source>
</evidence>
<protein>
    <recommendedName>
        <fullName evidence="3">DUF4160 domain-containing protein</fullName>
    </recommendedName>
</protein>
<dbReference type="Pfam" id="PF13711">
    <property type="entry name" value="DUF4160"/>
    <property type="match status" value="1"/>
</dbReference>
<comment type="caution">
    <text evidence="1">The sequence shown here is derived from an EMBL/GenBank/DDBJ whole genome shotgun (WGS) entry which is preliminary data.</text>
</comment>
<organism evidence="1 2">
    <name type="scientific">Hymenobacter caeli</name>
    <dbReference type="NCBI Taxonomy" id="2735894"/>
    <lineage>
        <taxon>Bacteria</taxon>
        <taxon>Pseudomonadati</taxon>
        <taxon>Bacteroidota</taxon>
        <taxon>Cytophagia</taxon>
        <taxon>Cytophagales</taxon>
        <taxon>Hymenobacteraceae</taxon>
        <taxon>Hymenobacter</taxon>
    </lineage>
</organism>